<protein>
    <submittedName>
        <fullName evidence="1">Aspartyl-phosphate phosphatase Spo0E family protein</fullName>
    </submittedName>
</protein>
<proteinExistence type="predicted"/>
<dbReference type="AlphaFoldDB" id="A0A385TXL1"/>
<keyword evidence="2" id="KW-1185">Reference proteome</keyword>
<reference evidence="1 2" key="1">
    <citation type="submission" date="2018-09" db="EMBL/GenBank/DDBJ databases">
        <title>Genome Sequence of Paenibacillus lautus Strain E7593-69, Azo Dye-Degrading Bacteria, Isolated from Commercial Tattoo Inks.</title>
        <authorList>
            <person name="Nho S.W."/>
            <person name="Kim S.-J."/>
            <person name="Kweon O."/>
            <person name="Cerniglia C.E."/>
        </authorList>
    </citation>
    <scope>NUCLEOTIDE SEQUENCE [LARGE SCALE GENOMIC DNA]</scope>
    <source>
        <strain evidence="1 2">E7593-69</strain>
        <plasmid evidence="1 2">pAZOPL1</plasmid>
    </source>
</reference>
<gene>
    <name evidence="1" type="ORF">D5F53_32265</name>
</gene>
<dbReference type="KEGG" id="plw:D5F53_32265"/>
<organism evidence="1 2">
    <name type="scientific">Paenibacillus lautus</name>
    <name type="common">Bacillus lautus</name>
    <dbReference type="NCBI Taxonomy" id="1401"/>
    <lineage>
        <taxon>Bacteria</taxon>
        <taxon>Bacillati</taxon>
        <taxon>Bacillota</taxon>
        <taxon>Bacilli</taxon>
        <taxon>Bacillales</taxon>
        <taxon>Paenibacillaceae</taxon>
        <taxon>Paenibacillus</taxon>
    </lineage>
</organism>
<keyword evidence="1" id="KW-0614">Plasmid</keyword>
<sequence length="61" mass="7293">MNELLRELEMERQKLNELGKLSLEQSIPLSGNHMLLEQSRKVDELMVRYHHMKIKYEQSAP</sequence>
<dbReference type="Proteomes" id="UP000266552">
    <property type="component" value="Plasmid pAZOPL1"/>
</dbReference>
<accession>A0A385TXL1</accession>
<geneLocation type="plasmid" evidence="1 2">
    <name>pAZOPL1</name>
</geneLocation>
<evidence type="ECO:0000313" key="2">
    <source>
        <dbReference type="Proteomes" id="UP000266552"/>
    </source>
</evidence>
<dbReference type="RefSeq" id="WP_119851510.1">
    <property type="nucleotide sequence ID" value="NZ_CP032413.1"/>
</dbReference>
<dbReference type="EMBL" id="CP032413">
    <property type="protein sequence ID" value="AYB48181.1"/>
    <property type="molecule type" value="Genomic_DNA"/>
</dbReference>
<evidence type="ECO:0000313" key="1">
    <source>
        <dbReference type="EMBL" id="AYB48181.1"/>
    </source>
</evidence>
<name>A0A385TXL1_PAELA</name>